<dbReference type="AlphaFoldDB" id="T0KWR1"/>
<evidence type="ECO:0000256" key="1">
    <source>
        <dbReference type="ARBA" id="ARBA00004123"/>
    </source>
</evidence>
<keyword evidence="3" id="KW-0498">Mitosis</keyword>
<evidence type="ECO:0000256" key="5">
    <source>
        <dbReference type="ARBA" id="ARBA00023306"/>
    </source>
</evidence>
<protein>
    <submittedName>
        <fullName evidence="7">13s condensin subunit</fullName>
    </submittedName>
</protein>
<keyword evidence="4" id="KW-0539">Nucleus</keyword>
<dbReference type="Pfam" id="PF12717">
    <property type="entry name" value="Cnd1"/>
    <property type="match status" value="1"/>
</dbReference>
<evidence type="ECO:0000259" key="6">
    <source>
        <dbReference type="Pfam" id="PF12717"/>
    </source>
</evidence>
<accession>T0KWR1</accession>
<organism evidence="7 8">
    <name type="scientific">Vairimorpha apis BRL 01</name>
    <dbReference type="NCBI Taxonomy" id="1037528"/>
    <lineage>
        <taxon>Eukaryota</taxon>
        <taxon>Fungi</taxon>
        <taxon>Fungi incertae sedis</taxon>
        <taxon>Microsporidia</taxon>
        <taxon>Nosematidae</taxon>
        <taxon>Vairimorpha</taxon>
    </lineage>
</organism>
<evidence type="ECO:0000313" key="7">
    <source>
        <dbReference type="EMBL" id="EQB59897.1"/>
    </source>
</evidence>
<dbReference type="GO" id="GO:0051301">
    <property type="term" value="P:cell division"/>
    <property type="evidence" value="ECO:0007669"/>
    <property type="project" value="UniProtKB-KW"/>
</dbReference>
<evidence type="ECO:0000256" key="3">
    <source>
        <dbReference type="ARBA" id="ARBA00022776"/>
    </source>
</evidence>
<proteinExistence type="predicted"/>
<dbReference type="Proteomes" id="UP000053780">
    <property type="component" value="Unassembled WGS sequence"/>
</dbReference>
<dbReference type="GO" id="GO:0000796">
    <property type="term" value="C:condensin complex"/>
    <property type="evidence" value="ECO:0007669"/>
    <property type="project" value="TreeGrafter"/>
</dbReference>
<evidence type="ECO:0000256" key="2">
    <source>
        <dbReference type="ARBA" id="ARBA00022618"/>
    </source>
</evidence>
<dbReference type="InterPro" id="IPR032682">
    <property type="entry name" value="Cnd1_C"/>
</dbReference>
<gene>
    <name evidence="7" type="ORF">NAPIS_ORF02523</name>
</gene>
<dbReference type="GO" id="GO:0007076">
    <property type="term" value="P:mitotic chromosome condensation"/>
    <property type="evidence" value="ECO:0007669"/>
    <property type="project" value="InterPro"/>
</dbReference>
<dbReference type="HOGENOM" id="CLU_763114_0_0_1"/>
<feature type="domain" description="Condensin complex subunit 1 C-terminal" evidence="6">
    <location>
        <begin position="197"/>
        <end position="331"/>
    </location>
</feature>
<evidence type="ECO:0000256" key="4">
    <source>
        <dbReference type="ARBA" id="ARBA00023242"/>
    </source>
</evidence>
<dbReference type="EMBL" id="KE647353">
    <property type="protein sequence ID" value="EQB59897.1"/>
    <property type="molecule type" value="Genomic_DNA"/>
</dbReference>
<dbReference type="SUPFAM" id="SSF48371">
    <property type="entry name" value="ARM repeat"/>
    <property type="match status" value="1"/>
</dbReference>
<dbReference type="GO" id="GO:0042393">
    <property type="term" value="F:histone binding"/>
    <property type="evidence" value="ECO:0007669"/>
    <property type="project" value="TreeGrafter"/>
</dbReference>
<dbReference type="GO" id="GO:0000779">
    <property type="term" value="C:condensed chromosome, centromeric region"/>
    <property type="evidence" value="ECO:0007669"/>
    <property type="project" value="TreeGrafter"/>
</dbReference>
<sequence>MVFFDYQVLENTVNFIYKNTLDPEQACKSLLIMLEKKNLNILKSIYIVGCVGINHLRYLEILERKYKERNEKINIEIPEEIKERRKSINASRLSLMIDDGDENDSKIIKFNDNFVMENKSEEEIADFFFYLKEKDILYNPDGLLYEYSKKIIEYTNIKELEEVAIISLYKLMCISSEFFTEYKHFISKGFKSDNYKIRSNCIISIGDFLLLYNSMVDEINILFEGLIDTNKIVRKNALLVIYNLLKRNILRLGNKSIYLSNLIFDEDEEIKLISRNIIYNMSENDNFIVTLVYEKFVKEINNSDLDFFLPLLKEKSREMIFLKLIKTSQNKDMLKVMYNKFNMSEKFINDIKHMEEFKILGVC</sequence>
<dbReference type="GO" id="GO:0005634">
    <property type="term" value="C:nucleus"/>
    <property type="evidence" value="ECO:0007669"/>
    <property type="project" value="UniProtKB-SubCell"/>
</dbReference>
<dbReference type="InterPro" id="IPR016024">
    <property type="entry name" value="ARM-type_fold"/>
</dbReference>
<name>T0KWR1_9MICR</name>
<reference evidence="7 8" key="1">
    <citation type="journal article" date="2013" name="BMC Genomics">
        <title>Genome sequencing and comparative genomics of honey bee microsporidia, Nosema apis reveal novel insights into host-parasite interactions.</title>
        <authorList>
            <person name="Chen Yp."/>
            <person name="Pettis J.S."/>
            <person name="Zhao Y."/>
            <person name="Liu X."/>
            <person name="Tallon L.J."/>
            <person name="Sadzewicz L.D."/>
            <person name="Li R."/>
            <person name="Zheng H."/>
            <person name="Huang S."/>
            <person name="Zhang X."/>
            <person name="Hamilton M.C."/>
            <person name="Pernal S.F."/>
            <person name="Melathopoulos A.P."/>
            <person name="Yan X."/>
            <person name="Evans J.D."/>
        </authorList>
    </citation>
    <scope>NUCLEOTIDE SEQUENCE [LARGE SCALE GENOMIC DNA]</scope>
    <source>
        <strain evidence="7 8">BRL 01</strain>
    </source>
</reference>
<keyword evidence="5" id="KW-0131">Cell cycle</keyword>
<dbReference type="VEuPathDB" id="MicrosporidiaDB:NAPIS_ORF02523"/>
<dbReference type="OrthoDB" id="436262at2759"/>
<keyword evidence="2" id="KW-0132">Cell division</keyword>
<dbReference type="GO" id="GO:0010032">
    <property type="term" value="P:meiotic chromosome condensation"/>
    <property type="evidence" value="ECO:0007669"/>
    <property type="project" value="TreeGrafter"/>
</dbReference>
<keyword evidence="8" id="KW-1185">Reference proteome</keyword>
<dbReference type="InterPro" id="IPR026971">
    <property type="entry name" value="CND1/NCAPD3"/>
</dbReference>
<comment type="subcellular location">
    <subcellularLocation>
        <location evidence="1">Nucleus</location>
    </subcellularLocation>
</comment>
<evidence type="ECO:0000313" key="8">
    <source>
        <dbReference type="Proteomes" id="UP000053780"/>
    </source>
</evidence>
<dbReference type="PANTHER" id="PTHR14222">
    <property type="entry name" value="CONDENSIN"/>
    <property type="match status" value="1"/>
</dbReference>